<organism evidence="2 3">
    <name type="scientific">Antrihabitans stalactiti</name>
    <dbReference type="NCBI Taxonomy" id="2584121"/>
    <lineage>
        <taxon>Bacteria</taxon>
        <taxon>Bacillati</taxon>
        <taxon>Actinomycetota</taxon>
        <taxon>Actinomycetes</taxon>
        <taxon>Mycobacteriales</taxon>
        <taxon>Nocardiaceae</taxon>
        <taxon>Antrihabitans</taxon>
    </lineage>
</organism>
<reference evidence="2 3" key="2">
    <citation type="submission" date="2020-06" db="EMBL/GenBank/DDBJ databases">
        <title>Antribacter stalactiti gen. nov., sp. nov., a new member of the family Nacardiaceae isolated from a cave.</title>
        <authorList>
            <person name="Kim I.S."/>
        </authorList>
    </citation>
    <scope>NUCLEOTIDE SEQUENCE [LARGE SCALE GENOMIC DNA]</scope>
    <source>
        <strain evidence="2 3">YC2-7</strain>
    </source>
</reference>
<dbReference type="Gene3D" id="3.30.530.20">
    <property type="match status" value="1"/>
</dbReference>
<name>A0A848K7T1_9NOCA</name>
<proteinExistence type="predicted"/>
<dbReference type="Proteomes" id="UP000535543">
    <property type="component" value="Unassembled WGS sequence"/>
</dbReference>
<feature type="domain" description="Coenzyme Q-binding protein COQ10 START" evidence="1">
    <location>
        <begin position="8"/>
        <end position="46"/>
    </location>
</feature>
<sequence length="89" mass="9941">MHAKLATAAAPDVVWRILTDVTRVHEWSHECRRVRWLDGATRGGVGVRFRVCRSVATGRSGISFPPNRIAVQRSLPISGGWQNLPRRPS</sequence>
<evidence type="ECO:0000259" key="1">
    <source>
        <dbReference type="Pfam" id="PF03364"/>
    </source>
</evidence>
<protein>
    <submittedName>
        <fullName evidence="2">SRPBCC family protein</fullName>
    </submittedName>
</protein>
<accession>A0A848K7T1</accession>
<dbReference type="SUPFAM" id="SSF55961">
    <property type="entry name" value="Bet v1-like"/>
    <property type="match status" value="1"/>
</dbReference>
<reference evidence="2 3" key="1">
    <citation type="submission" date="2019-05" db="EMBL/GenBank/DDBJ databases">
        <authorList>
            <person name="Lee S.D."/>
        </authorList>
    </citation>
    <scope>NUCLEOTIDE SEQUENCE [LARGE SCALE GENOMIC DNA]</scope>
    <source>
        <strain evidence="2 3">YC2-7</strain>
    </source>
</reference>
<evidence type="ECO:0000313" key="3">
    <source>
        <dbReference type="Proteomes" id="UP000535543"/>
    </source>
</evidence>
<comment type="caution">
    <text evidence="2">The sequence shown here is derived from an EMBL/GenBank/DDBJ whole genome shotgun (WGS) entry which is preliminary data.</text>
</comment>
<keyword evidence="3" id="KW-1185">Reference proteome</keyword>
<dbReference type="AlphaFoldDB" id="A0A848K7T1"/>
<dbReference type="Pfam" id="PF03364">
    <property type="entry name" value="Polyketide_cyc"/>
    <property type="match status" value="1"/>
</dbReference>
<dbReference type="EMBL" id="VCQU01000001">
    <property type="protein sequence ID" value="NMN93666.1"/>
    <property type="molecule type" value="Genomic_DNA"/>
</dbReference>
<gene>
    <name evidence="2" type="ORF">FGL95_01265</name>
</gene>
<dbReference type="InterPro" id="IPR005031">
    <property type="entry name" value="COQ10_START"/>
</dbReference>
<dbReference type="InterPro" id="IPR023393">
    <property type="entry name" value="START-like_dom_sf"/>
</dbReference>
<evidence type="ECO:0000313" key="2">
    <source>
        <dbReference type="EMBL" id="NMN93666.1"/>
    </source>
</evidence>
<dbReference type="CDD" id="cd07812">
    <property type="entry name" value="SRPBCC"/>
    <property type="match status" value="1"/>
</dbReference>